<keyword evidence="2" id="KW-1185">Reference proteome</keyword>
<protein>
    <submittedName>
        <fullName evidence="1">Uncharacterized protein</fullName>
    </submittedName>
</protein>
<proteinExistence type="predicted"/>
<organism evidence="1 2">
    <name type="scientific">Haematococcus lacustris</name>
    <name type="common">Green alga</name>
    <name type="synonym">Haematococcus pluvialis</name>
    <dbReference type="NCBI Taxonomy" id="44745"/>
    <lineage>
        <taxon>Eukaryota</taxon>
        <taxon>Viridiplantae</taxon>
        <taxon>Chlorophyta</taxon>
        <taxon>core chlorophytes</taxon>
        <taxon>Chlorophyceae</taxon>
        <taxon>CS clade</taxon>
        <taxon>Chlamydomonadales</taxon>
        <taxon>Haematococcaceae</taxon>
        <taxon>Haematococcus</taxon>
    </lineage>
</organism>
<accession>A0A6A0ABJ3</accession>
<name>A0A6A0ABJ3_HAELA</name>
<dbReference type="Proteomes" id="UP000485058">
    <property type="component" value="Unassembled WGS sequence"/>
</dbReference>
<dbReference type="AlphaFoldDB" id="A0A6A0ABJ3"/>
<comment type="caution">
    <text evidence="1">The sequence shown here is derived from an EMBL/GenBank/DDBJ whole genome shotgun (WGS) entry which is preliminary data.</text>
</comment>
<sequence length="27" mass="3051">MFFSRAALTLQNLSVLQMAAAQQPERQ</sequence>
<reference evidence="1 2" key="1">
    <citation type="submission" date="2020-02" db="EMBL/GenBank/DDBJ databases">
        <title>Draft genome sequence of Haematococcus lacustris strain NIES-144.</title>
        <authorList>
            <person name="Morimoto D."/>
            <person name="Nakagawa S."/>
            <person name="Yoshida T."/>
            <person name="Sawayama S."/>
        </authorList>
    </citation>
    <scope>NUCLEOTIDE SEQUENCE [LARGE SCALE GENOMIC DNA]</scope>
    <source>
        <strain evidence="1 2">NIES-144</strain>
    </source>
</reference>
<gene>
    <name evidence="1" type="ORF">HaLaN_29004</name>
</gene>
<evidence type="ECO:0000313" key="2">
    <source>
        <dbReference type="Proteomes" id="UP000485058"/>
    </source>
</evidence>
<evidence type="ECO:0000313" key="1">
    <source>
        <dbReference type="EMBL" id="GFH30200.1"/>
    </source>
</evidence>
<dbReference type="EMBL" id="BLLF01004763">
    <property type="protein sequence ID" value="GFH30200.1"/>
    <property type="molecule type" value="Genomic_DNA"/>
</dbReference>